<keyword evidence="1" id="KW-1133">Transmembrane helix</keyword>
<name>A0A2T5P971_9PSED</name>
<keyword evidence="1" id="KW-0472">Membrane</keyword>
<accession>A0A2T5P971</accession>
<dbReference type="OrthoDB" id="6881081at2"/>
<dbReference type="RefSeq" id="WP_108106944.1">
    <property type="nucleotide sequence ID" value="NZ_QASN01000017.1"/>
</dbReference>
<keyword evidence="1" id="KW-0812">Transmembrane</keyword>
<organism evidence="2 3">
    <name type="scientific">Pseudomonas mangrovi</name>
    <dbReference type="NCBI Taxonomy" id="2161748"/>
    <lineage>
        <taxon>Bacteria</taxon>
        <taxon>Pseudomonadati</taxon>
        <taxon>Pseudomonadota</taxon>
        <taxon>Gammaproteobacteria</taxon>
        <taxon>Pseudomonadales</taxon>
        <taxon>Pseudomonadaceae</taxon>
        <taxon>Pseudomonas</taxon>
    </lineage>
</organism>
<gene>
    <name evidence="2" type="ORF">DBO85_09060</name>
</gene>
<dbReference type="EMBL" id="QASN01000017">
    <property type="protein sequence ID" value="PTU74245.1"/>
    <property type="molecule type" value="Genomic_DNA"/>
</dbReference>
<dbReference type="Proteomes" id="UP000244064">
    <property type="component" value="Unassembled WGS sequence"/>
</dbReference>
<protein>
    <submittedName>
        <fullName evidence="2">Uncharacterized protein</fullName>
    </submittedName>
</protein>
<comment type="caution">
    <text evidence="2">The sequence shown here is derived from an EMBL/GenBank/DDBJ whole genome shotgun (WGS) entry which is preliminary data.</text>
</comment>
<keyword evidence="3" id="KW-1185">Reference proteome</keyword>
<reference evidence="2 3" key="1">
    <citation type="submission" date="2018-04" db="EMBL/GenBank/DDBJ databases">
        <title>Pseudomonas sp. nov., isolated from mangrove soil.</title>
        <authorList>
            <person name="Chen C."/>
        </authorList>
    </citation>
    <scope>NUCLEOTIDE SEQUENCE [LARGE SCALE GENOMIC DNA]</scope>
    <source>
        <strain evidence="2 3">TC-11</strain>
    </source>
</reference>
<proteinExistence type="predicted"/>
<feature type="transmembrane region" description="Helical" evidence="1">
    <location>
        <begin position="15"/>
        <end position="35"/>
    </location>
</feature>
<evidence type="ECO:0000313" key="3">
    <source>
        <dbReference type="Proteomes" id="UP000244064"/>
    </source>
</evidence>
<evidence type="ECO:0000256" key="1">
    <source>
        <dbReference type="SAM" id="Phobius"/>
    </source>
</evidence>
<evidence type="ECO:0000313" key="2">
    <source>
        <dbReference type="EMBL" id="PTU74245.1"/>
    </source>
</evidence>
<sequence>MSDTELAVRSWRFRGWLLLAVMLLPAVAALGWRILQVSEQRAYEATLASLAASLNGLVAEGVARGGQGAEAALQENPFALLRWQPDDYCGELVLMERAERGCWYYLPQQRWVLYRSRFFDRRQRSGDELHLFGLVAVPQEMRNASQSVGSVVGLELVPIEVSDPTQRQER</sequence>
<dbReference type="AlphaFoldDB" id="A0A2T5P971"/>